<dbReference type="SUPFAM" id="SSF53850">
    <property type="entry name" value="Periplasmic binding protein-like II"/>
    <property type="match status" value="1"/>
</dbReference>
<dbReference type="PRINTS" id="PR00039">
    <property type="entry name" value="HTHLYSR"/>
</dbReference>
<dbReference type="PANTHER" id="PTHR30537">
    <property type="entry name" value="HTH-TYPE TRANSCRIPTIONAL REGULATOR"/>
    <property type="match status" value="1"/>
</dbReference>
<evidence type="ECO:0000256" key="3">
    <source>
        <dbReference type="ARBA" id="ARBA00023125"/>
    </source>
</evidence>
<dbReference type="Pfam" id="PF03466">
    <property type="entry name" value="LysR_substrate"/>
    <property type="match status" value="1"/>
</dbReference>
<dbReference type="InterPro" id="IPR005119">
    <property type="entry name" value="LysR_subst-bd"/>
</dbReference>
<dbReference type="GO" id="GO:0006351">
    <property type="term" value="P:DNA-templated transcription"/>
    <property type="evidence" value="ECO:0007669"/>
    <property type="project" value="TreeGrafter"/>
</dbReference>
<dbReference type="OrthoDB" id="9813056at2"/>
<dbReference type="GO" id="GO:0043565">
    <property type="term" value="F:sequence-specific DNA binding"/>
    <property type="evidence" value="ECO:0007669"/>
    <property type="project" value="TreeGrafter"/>
</dbReference>
<dbReference type="SUPFAM" id="SSF46785">
    <property type="entry name" value="Winged helix' DNA-binding domain"/>
    <property type="match status" value="1"/>
</dbReference>
<organism evidence="6 7">
    <name type="scientific">Paracoccus litorisediminis</name>
    <dbReference type="NCBI Taxonomy" id="2006130"/>
    <lineage>
        <taxon>Bacteria</taxon>
        <taxon>Pseudomonadati</taxon>
        <taxon>Pseudomonadota</taxon>
        <taxon>Alphaproteobacteria</taxon>
        <taxon>Rhodobacterales</taxon>
        <taxon>Paracoccaceae</taxon>
        <taxon>Paracoccus</taxon>
    </lineage>
</organism>
<dbReference type="InterPro" id="IPR036388">
    <property type="entry name" value="WH-like_DNA-bd_sf"/>
</dbReference>
<dbReference type="AlphaFoldDB" id="A0A844HNY8"/>
<dbReference type="RefSeq" id="WP_155040710.1">
    <property type="nucleotide sequence ID" value="NZ_WMIG01000010.1"/>
</dbReference>
<protein>
    <submittedName>
        <fullName evidence="6">LysR family transcriptional regulator</fullName>
    </submittedName>
</protein>
<sequence length="305" mass="33489">MKTVDPLYGIAAFLAVAAHESFTAAAEGLGLSRATVSAQVADLERRLGVRLFHRSTRLVRLTPAGQVYRDHLSDLGQRVDLAERAARAEHTAPEGRLRLTAPPDFCQRFLIPWTAEFLSAHPGMRIELDLSNDERNLIEGRFDLAIRGTIAVGPNLVTRALGASPLMTCATPDYLARRGRPILPGDLVGHDLLHFAPLRRGRVWTMTREDEQVAVPILPRLELNDGSALMIAALNGAGICQLPAFVVGDELRAGRLEAVLTDWRAGEVPLHAVYPDNRLIALRVKAFVDFLARKSRRQPDLSGKP</sequence>
<comment type="similarity">
    <text evidence="1">Belongs to the LysR transcriptional regulatory family.</text>
</comment>
<dbReference type="InterPro" id="IPR058163">
    <property type="entry name" value="LysR-type_TF_proteobact-type"/>
</dbReference>
<dbReference type="CDD" id="cd08422">
    <property type="entry name" value="PBP2_CrgA_like"/>
    <property type="match status" value="1"/>
</dbReference>
<dbReference type="GO" id="GO:0003700">
    <property type="term" value="F:DNA-binding transcription factor activity"/>
    <property type="evidence" value="ECO:0007669"/>
    <property type="project" value="InterPro"/>
</dbReference>
<feature type="domain" description="HTH lysR-type" evidence="5">
    <location>
        <begin position="5"/>
        <end position="62"/>
    </location>
</feature>
<dbReference type="InterPro" id="IPR000847">
    <property type="entry name" value="LysR_HTH_N"/>
</dbReference>
<proteinExistence type="inferred from homology"/>
<gene>
    <name evidence="6" type="ORF">GL300_16255</name>
</gene>
<dbReference type="Proteomes" id="UP000449846">
    <property type="component" value="Unassembled WGS sequence"/>
</dbReference>
<keyword evidence="3" id="KW-0238">DNA-binding</keyword>
<accession>A0A844HNY8</accession>
<dbReference type="InterPro" id="IPR036390">
    <property type="entry name" value="WH_DNA-bd_sf"/>
</dbReference>
<keyword evidence="7" id="KW-1185">Reference proteome</keyword>
<evidence type="ECO:0000259" key="5">
    <source>
        <dbReference type="PROSITE" id="PS50931"/>
    </source>
</evidence>
<evidence type="ECO:0000256" key="1">
    <source>
        <dbReference type="ARBA" id="ARBA00009437"/>
    </source>
</evidence>
<reference evidence="6 7" key="1">
    <citation type="submission" date="2019-11" db="EMBL/GenBank/DDBJ databases">
        <authorList>
            <person name="Dong K."/>
        </authorList>
    </citation>
    <scope>NUCLEOTIDE SEQUENCE [LARGE SCALE GENOMIC DNA]</scope>
    <source>
        <strain evidence="6 7">NBRC 112902</strain>
    </source>
</reference>
<dbReference type="Pfam" id="PF00126">
    <property type="entry name" value="HTH_1"/>
    <property type="match status" value="1"/>
</dbReference>
<keyword evidence="4" id="KW-0804">Transcription</keyword>
<evidence type="ECO:0000256" key="2">
    <source>
        <dbReference type="ARBA" id="ARBA00023015"/>
    </source>
</evidence>
<evidence type="ECO:0000256" key="4">
    <source>
        <dbReference type="ARBA" id="ARBA00023163"/>
    </source>
</evidence>
<dbReference type="Gene3D" id="3.40.190.290">
    <property type="match status" value="1"/>
</dbReference>
<evidence type="ECO:0000313" key="6">
    <source>
        <dbReference type="EMBL" id="MTH60768.1"/>
    </source>
</evidence>
<dbReference type="FunFam" id="1.10.10.10:FF:000001">
    <property type="entry name" value="LysR family transcriptional regulator"/>
    <property type="match status" value="1"/>
</dbReference>
<evidence type="ECO:0000313" key="7">
    <source>
        <dbReference type="Proteomes" id="UP000449846"/>
    </source>
</evidence>
<dbReference type="PROSITE" id="PS50931">
    <property type="entry name" value="HTH_LYSR"/>
    <property type="match status" value="1"/>
</dbReference>
<keyword evidence="2" id="KW-0805">Transcription regulation</keyword>
<comment type="caution">
    <text evidence="6">The sequence shown here is derived from an EMBL/GenBank/DDBJ whole genome shotgun (WGS) entry which is preliminary data.</text>
</comment>
<dbReference type="Gene3D" id="1.10.10.10">
    <property type="entry name" value="Winged helix-like DNA-binding domain superfamily/Winged helix DNA-binding domain"/>
    <property type="match status" value="1"/>
</dbReference>
<dbReference type="EMBL" id="WMIG01000010">
    <property type="protein sequence ID" value="MTH60768.1"/>
    <property type="molecule type" value="Genomic_DNA"/>
</dbReference>
<name>A0A844HNY8_9RHOB</name>
<dbReference type="PANTHER" id="PTHR30537:SF5">
    <property type="entry name" value="HTH-TYPE TRANSCRIPTIONAL ACTIVATOR TTDR-RELATED"/>
    <property type="match status" value="1"/>
</dbReference>